<dbReference type="Proteomes" id="UP000319424">
    <property type="component" value="Unassembled WGS sequence"/>
</dbReference>
<dbReference type="GO" id="GO:0006260">
    <property type="term" value="P:DNA replication"/>
    <property type="evidence" value="ECO:0007669"/>
    <property type="project" value="UniProtKB-KW"/>
</dbReference>
<dbReference type="AlphaFoldDB" id="A0A552VC93"/>
<name>A0A552VC93_9FIRM</name>
<evidence type="ECO:0000256" key="2">
    <source>
        <dbReference type="ARBA" id="ARBA00023186"/>
    </source>
</evidence>
<dbReference type="SUPFAM" id="SSF46565">
    <property type="entry name" value="Chaperone J-domain"/>
    <property type="match status" value="1"/>
</dbReference>
<evidence type="ECO:0000313" key="5">
    <source>
        <dbReference type="EMBL" id="TRW28083.1"/>
    </source>
</evidence>
<evidence type="ECO:0000313" key="6">
    <source>
        <dbReference type="Proteomes" id="UP000319424"/>
    </source>
</evidence>
<feature type="region of interest" description="Disordered" evidence="3">
    <location>
        <begin position="67"/>
        <end position="99"/>
    </location>
</feature>
<feature type="domain" description="J" evidence="4">
    <location>
        <begin position="11"/>
        <end position="76"/>
    </location>
</feature>
<dbReference type="CDD" id="cd06257">
    <property type="entry name" value="DnaJ"/>
    <property type="match status" value="1"/>
</dbReference>
<evidence type="ECO:0000256" key="3">
    <source>
        <dbReference type="SAM" id="MobiDB-lite"/>
    </source>
</evidence>
<reference evidence="5 6" key="1">
    <citation type="submission" date="2019-07" db="EMBL/GenBank/DDBJ databases">
        <title>Criibacterium bergeronii gen. nov., sp. nov. isolated from human clinical samples.</title>
        <authorList>
            <person name="Maheux A.F."/>
            <person name="Boudreau D.K."/>
            <person name="Berube E."/>
            <person name="Brodeur S."/>
            <person name="Bernard K.A."/>
            <person name="Abed J.Y."/>
            <person name="Ducrey E."/>
            <person name="Guay E.F."/>
            <person name="Raymond F."/>
            <person name="Corbeil J."/>
            <person name="Domingo M.-C."/>
            <person name="Roy P.H."/>
            <person name="Boissinot M."/>
            <person name="Tocheva E.I."/>
            <person name="Omar R.F."/>
        </authorList>
    </citation>
    <scope>NUCLEOTIDE SEQUENCE [LARGE SCALE GENOMIC DNA]</scope>
    <source>
        <strain evidence="5 6">CCRI-24246</strain>
    </source>
</reference>
<keyword evidence="1" id="KW-0235">DNA replication</keyword>
<dbReference type="SMART" id="SM00271">
    <property type="entry name" value="DnaJ"/>
    <property type="match status" value="1"/>
</dbReference>
<dbReference type="EMBL" id="VJXW01000003">
    <property type="protein sequence ID" value="TRW28083.1"/>
    <property type="molecule type" value="Genomic_DNA"/>
</dbReference>
<dbReference type="PRINTS" id="PR00625">
    <property type="entry name" value="JDOMAIN"/>
</dbReference>
<evidence type="ECO:0000256" key="1">
    <source>
        <dbReference type="ARBA" id="ARBA00022705"/>
    </source>
</evidence>
<comment type="caution">
    <text evidence="5">The sequence shown here is derived from an EMBL/GenBank/DDBJ whole genome shotgun (WGS) entry which is preliminary data.</text>
</comment>
<dbReference type="GO" id="GO:0005737">
    <property type="term" value="C:cytoplasm"/>
    <property type="evidence" value="ECO:0007669"/>
    <property type="project" value="TreeGrafter"/>
</dbReference>
<dbReference type="Pfam" id="PF00226">
    <property type="entry name" value="DnaJ"/>
    <property type="match status" value="1"/>
</dbReference>
<accession>A0A552VC93</accession>
<dbReference type="InterPro" id="IPR036869">
    <property type="entry name" value="J_dom_sf"/>
</dbReference>
<dbReference type="PANTHER" id="PTHR43096">
    <property type="entry name" value="DNAJ HOMOLOG 1, MITOCHONDRIAL-RELATED"/>
    <property type="match status" value="1"/>
</dbReference>
<evidence type="ECO:0000259" key="4">
    <source>
        <dbReference type="PROSITE" id="PS50076"/>
    </source>
</evidence>
<dbReference type="GO" id="GO:0051082">
    <property type="term" value="F:unfolded protein binding"/>
    <property type="evidence" value="ECO:0007669"/>
    <property type="project" value="TreeGrafter"/>
</dbReference>
<sequence>MLRKKRQKVKNYYEVLGLRQNATKDEIKKSYRALAMKYHPDVNSGDVDSEKKFREINEAYETLKDDKKRAEYDNKLSQSQFSEKEKSNSKQSNKQTVYDKPFDIRDVSDTFENFFGFNAKTGDIVNEEKLKKKNPIDTTDIFEKFMGFKK</sequence>
<dbReference type="InterPro" id="IPR001623">
    <property type="entry name" value="DnaJ_domain"/>
</dbReference>
<organism evidence="5 6">
    <name type="scientific">Criibacterium bergeronii</name>
    <dbReference type="NCBI Taxonomy" id="1871336"/>
    <lineage>
        <taxon>Bacteria</taxon>
        <taxon>Bacillati</taxon>
        <taxon>Bacillota</taxon>
        <taxon>Clostridia</taxon>
        <taxon>Peptostreptococcales</taxon>
        <taxon>Filifactoraceae</taxon>
        <taxon>Criibacterium</taxon>
    </lineage>
</organism>
<dbReference type="Gene3D" id="1.10.287.110">
    <property type="entry name" value="DnaJ domain"/>
    <property type="match status" value="1"/>
</dbReference>
<dbReference type="PROSITE" id="PS00636">
    <property type="entry name" value="DNAJ_1"/>
    <property type="match status" value="1"/>
</dbReference>
<dbReference type="PROSITE" id="PS50076">
    <property type="entry name" value="DNAJ_2"/>
    <property type="match status" value="1"/>
</dbReference>
<dbReference type="GO" id="GO:0042026">
    <property type="term" value="P:protein refolding"/>
    <property type="evidence" value="ECO:0007669"/>
    <property type="project" value="TreeGrafter"/>
</dbReference>
<protein>
    <submittedName>
        <fullName evidence="5">J domain-containing protein</fullName>
    </submittedName>
</protein>
<keyword evidence="2" id="KW-0143">Chaperone</keyword>
<gene>
    <name evidence="5" type="ORF">FL857_03570</name>
</gene>
<dbReference type="InterPro" id="IPR018253">
    <property type="entry name" value="DnaJ_domain_CS"/>
</dbReference>
<proteinExistence type="predicted"/>
<dbReference type="OrthoDB" id="9779889at2"/>
<dbReference type="PANTHER" id="PTHR43096:SF52">
    <property type="entry name" value="DNAJ HOMOLOG 1, MITOCHONDRIAL-RELATED"/>
    <property type="match status" value="1"/>
</dbReference>